<protein>
    <recommendedName>
        <fullName evidence="3">Asp23/Gls24 family envelope stress response protein</fullName>
    </recommendedName>
</protein>
<evidence type="ECO:0000313" key="1">
    <source>
        <dbReference type="EMBL" id="TFD47897.1"/>
    </source>
</evidence>
<proteinExistence type="predicted"/>
<organism evidence="1 2">
    <name type="scientific">Cryobacterium frigoriphilum</name>
    <dbReference type="NCBI Taxonomy" id="1259150"/>
    <lineage>
        <taxon>Bacteria</taxon>
        <taxon>Bacillati</taxon>
        <taxon>Actinomycetota</taxon>
        <taxon>Actinomycetes</taxon>
        <taxon>Micrococcales</taxon>
        <taxon>Microbacteriaceae</taxon>
        <taxon>Cryobacterium</taxon>
    </lineage>
</organism>
<dbReference type="AlphaFoldDB" id="A0A4R8ZWJ9"/>
<gene>
    <name evidence="1" type="ORF">E3T55_14810</name>
</gene>
<dbReference type="EMBL" id="SOHE01000060">
    <property type="protein sequence ID" value="TFD47897.1"/>
    <property type="molecule type" value="Genomic_DNA"/>
</dbReference>
<evidence type="ECO:0008006" key="3">
    <source>
        <dbReference type="Google" id="ProtNLM"/>
    </source>
</evidence>
<accession>A0A4R8ZWJ9</accession>
<keyword evidence="2" id="KW-1185">Reference proteome</keyword>
<name>A0A4R8ZWJ9_9MICO</name>
<reference evidence="1 2" key="1">
    <citation type="submission" date="2019-03" db="EMBL/GenBank/DDBJ databases">
        <title>Genomics of glacier-inhabiting Cryobacterium strains.</title>
        <authorList>
            <person name="Liu Q."/>
            <person name="Xin Y.-H."/>
        </authorList>
    </citation>
    <scope>NUCLEOTIDE SEQUENCE [LARGE SCALE GENOMIC DNA]</scope>
    <source>
        <strain evidence="1 2">Hh14</strain>
    </source>
</reference>
<sequence length="190" mass="20373">MTNDSGDLIEVLNDYLDRGEDPPRELLDGSPDHQLTLDALVRFRRLTRELLADDVAAEPARDDGWVATILANIHSESRAGRSIPLAHPSSIADLSISEGAVRGLVRAAGDAVSGTLIGACRLEGDVTEPGSPITVAVEASVFWGERIRATADHIRTAIESALLLHTELNIVAVDVTVTDVHLRRTGQENS</sequence>
<evidence type="ECO:0000313" key="2">
    <source>
        <dbReference type="Proteomes" id="UP000297447"/>
    </source>
</evidence>
<dbReference type="Proteomes" id="UP000297447">
    <property type="component" value="Unassembled WGS sequence"/>
</dbReference>
<comment type="caution">
    <text evidence="1">The sequence shown here is derived from an EMBL/GenBank/DDBJ whole genome shotgun (WGS) entry which is preliminary data.</text>
</comment>
<dbReference type="OrthoDB" id="4953969at2"/>